<proteinExistence type="predicted"/>
<dbReference type="AlphaFoldDB" id="Q13J08"/>
<dbReference type="Proteomes" id="UP000001817">
    <property type="component" value="Chromosome 3"/>
</dbReference>
<keyword evidence="2" id="KW-1185">Reference proteome</keyword>
<evidence type="ECO:0000313" key="2">
    <source>
        <dbReference type="Proteomes" id="UP000001817"/>
    </source>
</evidence>
<gene>
    <name evidence="1" type="ORF">Bxe_C0003</name>
</gene>
<sequence length="123" mass="13464">MAISIFIGPPIRPTVPPASRREQGAWQAHPGGHGIRLQVGTVDEIRLFRSGSGHLGPGCFSYGKQARNFWLIPIPWLPKATPAAIGAKAAFAFPLPRTFERPFCQEKAILRHAISGWRTGNAR</sequence>
<reference evidence="1 2" key="1">
    <citation type="journal article" date="2006" name="Proc. Natl. Acad. Sci. U.S.A.">
        <title>Burkholderia xenovorans LB400 harbors a multi-replicon, 9.73-Mbp genome shaped for versatility.</title>
        <authorList>
            <person name="Chain P.S."/>
            <person name="Denef V.J."/>
            <person name="Konstantinidis K.T."/>
            <person name="Vergez L.M."/>
            <person name="Agullo L."/>
            <person name="Reyes V.L."/>
            <person name="Hauser L."/>
            <person name="Cordova M."/>
            <person name="Gomez L."/>
            <person name="Gonzalez M."/>
            <person name="Land M."/>
            <person name="Lao V."/>
            <person name="Larimer F."/>
            <person name="LiPuma J.J."/>
            <person name="Mahenthiralingam E."/>
            <person name="Malfatti S.A."/>
            <person name="Marx C.J."/>
            <person name="Parnell J.J."/>
            <person name="Ramette A."/>
            <person name="Richardson P."/>
            <person name="Seeger M."/>
            <person name="Smith D."/>
            <person name="Spilker T."/>
            <person name="Sul W.J."/>
            <person name="Tsoi T.V."/>
            <person name="Ulrich L.E."/>
            <person name="Zhulin I.B."/>
            <person name="Tiedje J.M."/>
        </authorList>
    </citation>
    <scope>NUCLEOTIDE SEQUENCE [LARGE SCALE GENOMIC DNA]</scope>
    <source>
        <strain evidence="1 2">LB400</strain>
    </source>
</reference>
<evidence type="ECO:0000313" key="1">
    <source>
        <dbReference type="EMBL" id="ABE35931.1"/>
    </source>
</evidence>
<name>Q13J08_PARXL</name>
<protein>
    <submittedName>
        <fullName evidence="1">Uncharacterized protein</fullName>
    </submittedName>
</protein>
<dbReference type="KEGG" id="bxe:Bxe_C0003"/>
<dbReference type="EMBL" id="CP000272">
    <property type="protein sequence ID" value="ABE35931.1"/>
    <property type="molecule type" value="Genomic_DNA"/>
</dbReference>
<organism evidence="1 2">
    <name type="scientific">Paraburkholderia xenovorans (strain LB400)</name>
    <dbReference type="NCBI Taxonomy" id="266265"/>
    <lineage>
        <taxon>Bacteria</taxon>
        <taxon>Pseudomonadati</taxon>
        <taxon>Pseudomonadota</taxon>
        <taxon>Betaproteobacteria</taxon>
        <taxon>Burkholderiales</taxon>
        <taxon>Burkholderiaceae</taxon>
        <taxon>Paraburkholderia</taxon>
    </lineage>
</organism>
<accession>Q13J08</accession>